<reference evidence="3" key="1">
    <citation type="journal article" date="2011" name="Genome Biol.">
        <title>The draft genome of the carcinogenic human liver fluke Clonorchis sinensis.</title>
        <authorList>
            <person name="Wang X."/>
            <person name="Chen W."/>
            <person name="Huang Y."/>
            <person name="Sun J."/>
            <person name="Men J."/>
            <person name="Liu H."/>
            <person name="Luo F."/>
            <person name="Guo L."/>
            <person name="Lv X."/>
            <person name="Deng C."/>
            <person name="Zhou C."/>
            <person name="Fan Y."/>
            <person name="Li X."/>
            <person name="Huang L."/>
            <person name="Hu Y."/>
            <person name="Liang C."/>
            <person name="Hu X."/>
            <person name="Xu J."/>
            <person name="Yu X."/>
        </authorList>
    </citation>
    <scope>NUCLEOTIDE SEQUENCE [LARGE SCALE GENOMIC DNA]</scope>
    <source>
        <strain evidence="3">Henan</strain>
    </source>
</reference>
<dbReference type="EMBL" id="DF143802">
    <property type="protein sequence ID" value="GAA54228.1"/>
    <property type="molecule type" value="Genomic_DNA"/>
</dbReference>
<feature type="region of interest" description="Disordered" evidence="2">
    <location>
        <begin position="1"/>
        <end position="22"/>
    </location>
</feature>
<organism evidence="3 4">
    <name type="scientific">Clonorchis sinensis</name>
    <name type="common">Chinese liver fluke</name>
    <dbReference type="NCBI Taxonomy" id="79923"/>
    <lineage>
        <taxon>Eukaryota</taxon>
        <taxon>Metazoa</taxon>
        <taxon>Spiralia</taxon>
        <taxon>Lophotrochozoa</taxon>
        <taxon>Platyhelminthes</taxon>
        <taxon>Trematoda</taxon>
        <taxon>Digenea</taxon>
        <taxon>Opisthorchiida</taxon>
        <taxon>Opisthorchiata</taxon>
        <taxon>Opisthorchiidae</taxon>
        <taxon>Clonorchis</taxon>
    </lineage>
</organism>
<gene>
    <name evidence="3" type="ORF">CLF_112777</name>
</gene>
<sequence length="438" mass="48852">MVRCSRATLPAGRTNHRTCMQGGMPPNSHNCGLCISKELQLPDSLSSRWKARPVKQPNCFEQANGKQPLERNSTLVKFGDDLDPIHKGGQVVAAASQVRKLSTDCENIVGVLYFESDREDRSRCECNTLERISGAVTQIRLGRTMARRLWTFGSSERALDSIIDKAIGEQTASIENLLTSLMVEFDTRGKCVGKVRVIEVEISRCALAVGRFTDSRIDTQERGFCPSFPDRFCSCRSAAVVHLKGTSEKRVGRKWVSGMVETHTGLSWPSGFADTRFYQERDKCDLMCLPCTHGEAEAKSDYLLKNKERIFGGEVEVGSEVLNDLENLRTRVHQMENEISALRTVQSIACLLNLEATCDPTISEKASIFIDTMASEICQRIERRHQVLISNAPDRIPLKHTKTAILTACGMQDTICTARRLPEVETVHVLPNYNEIPG</sequence>
<dbReference type="Proteomes" id="UP000008909">
    <property type="component" value="Unassembled WGS sequence"/>
</dbReference>
<proteinExistence type="predicted"/>
<feature type="coiled-coil region" evidence="1">
    <location>
        <begin position="318"/>
        <end position="345"/>
    </location>
</feature>
<evidence type="ECO:0000256" key="1">
    <source>
        <dbReference type="SAM" id="Coils"/>
    </source>
</evidence>
<name>G7YMP7_CLOSI</name>
<accession>G7YMP7</accession>
<dbReference type="AlphaFoldDB" id="G7YMP7"/>
<reference key="2">
    <citation type="submission" date="2011-10" db="EMBL/GenBank/DDBJ databases">
        <title>The genome and transcriptome sequence of Clonorchis sinensis provide insights into the carcinogenic liver fluke.</title>
        <authorList>
            <person name="Wang X."/>
            <person name="Huang Y."/>
            <person name="Chen W."/>
            <person name="Liu H."/>
            <person name="Guo L."/>
            <person name="Chen Y."/>
            <person name="Luo F."/>
            <person name="Zhou W."/>
            <person name="Sun J."/>
            <person name="Mao Q."/>
            <person name="Liang P."/>
            <person name="Zhou C."/>
            <person name="Tian Y."/>
            <person name="Men J."/>
            <person name="Lv X."/>
            <person name="Huang L."/>
            <person name="Zhou J."/>
            <person name="Hu Y."/>
            <person name="Li R."/>
            <person name="Zhang F."/>
            <person name="Lei H."/>
            <person name="Li X."/>
            <person name="Hu X."/>
            <person name="Liang C."/>
            <person name="Xu J."/>
            <person name="Wu Z."/>
            <person name="Yu X."/>
        </authorList>
    </citation>
    <scope>NUCLEOTIDE SEQUENCE</scope>
    <source>
        <strain>Henan</strain>
    </source>
</reference>
<evidence type="ECO:0000313" key="4">
    <source>
        <dbReference type="Proteomes" id="UP000008909"/>
    </source>
</evidence>
<evidence type="ECO:0000313" key="3">
    <source>
        <dbReference type="EMBL" id="GAA54228.1"/>
    </source>
</evidence>
<keyword evidence="4" id="KW-1185">Reference proteome</keyword>
<keyword evidence="1" id="KW-0175">Coiled coil</keyword>
<evidence type="ECO:0000256" key="2">
    <source>
        <dbReference type="SAM" id="MobiDB-lite"/>
    </source>
</evidence>
<protein>
    <submittedName>
        <fullName evidence="3">Uncharacterized protein</fullName>
    </submittedName>
</protein>